<protein>
    <recommendedName>
        <fullName evidence="1">PID domain-containing protein</fullName>
    </recommendedName>
</protein>
<dbReference type="OrthoDB" id="9999955at2759"/>
<dbReference type="PROSITE" id="PS01179">
    <property type="entry name" value="PID"/>
    <property type="match status" value="1"/>
</dbReference>
<dbReference type="SMART" id="SM00462">
    <property type="entry name" value="PTB"/>
    <property type="match status" value="1"/>
</dbReference>
<dbReference type="InterPro" id="IPR006020">
    <property type="entry name" value="PTB/PI_dom"/>
</dbReference>
<gene>
    <name evidence="2" type="ORF">ONB1V03_LOCUS3187</name>
</gene>
<dbReference type="PANTHER" id="PTHR11232:SF74">
    <property type="entry name" value="PTB DOMAIN-CONTAINING ADAPTER PROTEIN CED-6-LIKE PROTEIN"/>
    <property type="match status" value="1"/>
</dbReference>
<dbReference type="InterPro" id="IPR051133">
    <property type="entry name" value="Adapter_Engulfment-Domain"/>
</dbReference>
<feature type="domain" description="PID" evidence="1">
    <location>
        <begin position="32"/>
        <end position="157"/>
    </location>
</feature>
<accession>A0A7R9LJJ1</accession>
<dbReference type="AlphaFoldDB" id="A0A7R9LJJ1"/>
<name>A0A7R9LJJ1_9ACAR</name>
<dbReference type="Proteomes" id="UP000728032">
    <property type="component" value="Unassembled WGS sequence"/>
</dbReference>
<evidence type="ECO:0000259" key="1">
    <source>
        <dbReference type="PROSITE" id="PS01179"/>
    </source>
</evidence>
<dbReference type="SUPFAM" id="SSF50729">
    <property type="entry name" value="PH domain-like"/>
    <property type="match status" value="1"/>
</dbReference>
<evidence type="ECO:0000313" key="3">
    <source>
        <dbReference type="Proteomes" id="UP000728032"/>
    </source>
</evidence>
<reference evidence="2" key="1">
    <citation type="submission" date="2020-11" db="EMBL/GenBank/DDBJ databases">
        <authorList>
            <person name="Tran Van P."/>
        </authorList>
    </citation>
    <scope>NUCLEOTIDE SEQUENCE</scope>
</reference>
<dbReference type="CDD" id="cd13159">
    <property type="entry name" value="PTB_LDLRAP-mammal-like"/>
    <property type="match status" value="1"/>
</dbReference>
<dbReference type="EMBL" id="CAJPVJ010000883">
    <property type="protein sequence ID" value="CAG2163613.1"/>
    <property type="molecule type" value="Genomic_DNA"/>
</dbReference>
<evidence type="ECO:0000313" key="2">
    <source>
        <dbReference type="EMBL" id="CAD7641610.1"/>
    </source>
</evidence>
<dbReference type="EMBL" id="OC915708">
    <property type="protein sequence ID" value="CAD7641610.1"/>
    <property type="molecule type" value="Genomic_DNA"/>
</dbReference>
<dbReference type="InterPro" id="IPR011993">
    <property type="entry name" value="PH-like_dom_sf"/>
</dbReference>
<dbReference type="PANTHER" id="PTHR11232">
    <property type="entry name" value="PHOSPHOTYROSINE INTERACTION DOMAIN-CONTAINING FAMILY MEMBER"/>
    <property type="match status" value="1"/>
</dbReference>
<dbReference type="Pfam" id="PF00640">
    <property type="entry name" value="PID"/>
    <property type="match status" value="1"/>
</dbReference>
<organism evidence="2">
    <name type="scientific">Oppiella nova</name>
    <dbReference type="NCBI Taxonomy" id="334625"/>
    <lineage>
        <taxon>Eukaryota</taxon>
        <taxon>Metazoa</taxon>
        <taxon>Ecdysozoa</taxon>
        <taxon>Arthropoda</taxon>
        <taxon>Chelicerata</taxon>
        <taxon>Arachnida</taxon>
        <taxon>Acari</taxon>
        <taxon>Acariformes</taxon>
        <taxon>Sarcoptiformes</taxon>
        <taxon>Oribatida</taxon>
        <taxon>Brachypylina</taxon>
        <taxon>Oppioidea</taxon>
        <taxon>Oppiidae</taxon>
        <taxon>Oppiella</taxon>
    </lineage>
</organism>
<keyword evidence="3" id="KW-1185">Reference proteome</keyword>
<proteinExistence type="predicted"/>
<sequence>MAAILRTFGIKKSKHKKLPEEWSDCKAPVIEGITFYCKYLGNTVIEEPSSEVLTAEAIKRIIQMAKASGKKLRHVSINVKPIGISAKDTNSGDQLFNLSIYRISYCSADATFDRVVAFIATNANETHECHAFLTPKRKIAEAMALTISQAFSIAFDKWKQISNNADHCHKSAAKDAENGNKITAKDDKSGVGVGGHQSFVDQPLIDLNSDENVRPDRPSTASYGFDDNFFRLNENKVIGQQLCNNLNLENFEKLQEFVRKEVTESENSEKFFADDDLFSL</sequence>
<dbReference type="Gene3D" id="2.30.29.30">
    <property type="entry name" value="Pleckstrin-homology domain (PH domain)/Phosphotyrosine-binding domain (PTB)"/>
    <property type="match status" value="1"/>
</dbReference>